<organism evidence="2 3">
    <name type="scientific">Amycolatopsis saalfeldensis</name>
    <dbReference type="NCBI Taxonomy" id="394193"/>
    <lineage>
        <taxon>Bacteria</taxon>
        <taxon>Bacillati</taxon>
        <taxon>Actinomycetota</taxon>
        <taxon>Actinomycetes</taxon>
        <taxon>Pseudonocardiales</taxon>
        <taxon>Pseudonocardiaceae</taxon>
        <taxon>Amycolatopsis</taxon>
    </lineage>
</organism>
<feature type="chain" id="PRO_5038523898" description="Lipoprotein with Yx(FWY)xxD motif" evidence="1">
    <location>
        <begin position="23"/>
        <end position="178"/>
    </location>
</feature>
<dbReference type="PANTHER" id="PTHR39335:SF1">
    <property type="entry name" value="BLL4220 PROTEIN"/>
    <property type="match status" value="1"/>
</dbReference>
<accession>A0A1H8X673</accession>
<dbReference type="RefSeq" id="WP_245787348.1">
    <property type="nucleotide sequence ID" value="NZ_FOEF01000006.1"/>
</dbReference>
<sequence length="178" mass="18676">MNRLIRAAAPTAAVLAASVVLTACQSGGGYSAPASTTMPMPADATGPAHAALRAARPFDLGPMVVDGSGFTVYGYDRDSSAPSRSACDDACAQIWQPVRASSEVALSGIDRNLVASLTRRDGTDQVTLAGWPLYRFTGDRMPGETAGQGKNGAWFPLTPEGHEIETTTDTWRADAFRI</sequence>
<evidence type="ECO:0000256" key="1">
    <source>
        <dbReference type="SAM" id="SignalP"/>
    </source>
</evidence>
<dbReference type="AlphaFoldDB" id="A0A1H8X673"/>
<dbReference type="InterPro" id="IPR005297">
    <property type="entry name" value="Lipoprotein_repeat"/>
</dbReference>
<dbReference type="EMBL" id="FOEF01000006">
    <property type="protein sequence ID" value="SEP35213.1"/>
    <property type="molecule type" value="Genomic_DNA"/>
</dbReference>
<gene>
    <name evidence="2" type="ORF">SAMN04489732_106314</name>
</gene>
<dbReference type="STRING" id="394193.SAMN04489732_106314"/>
<feature type="signal peptide" evidence="1">
    <location>
        <begin position="1"/>
        <end position="22"/>
    </location>
</feature>
<dbReference type="PANTHER" id="PTHR39335">
    <property type="entry name" value="BLL4220 PROTEIN"/>
    <property type="match status" value="1"/>
</dbReference>
<evidence type="ECO:0000313" key="2">
    <source>
        <dbReference type="EMBL" id="SEP35213.1"/>
    </source>
</evidence>
<dbReference type="Proteomes" id="UP000198582">
    <property type="component" value="Unassembled WGS sequence"/>
</dbReference>
<dbReference type="GO" id="GO:0043448">
    <property type="term" value="P:alkane catabolic process"/>
    <property type="evidence" value="ECO:0007669"/>
    <property type="project" value="TreeGrafter"/>
</dbReference>
<protein>
    <recommendedName>
        <fullName evidence="4">Lipoprotein with Yx(FWY)xxD motif</fullName>
    </recommendedName>
</protein>
<evidence type="ECO:0008006" key="4">
    <source>
        <dbReference type="Google" id="ProtNLM"/>
    </source>
</evidence>
<dbReference type="Pfam" id="PF03640">
    <property type="entry name" value="Lipoprotein_15"/>
    <property type="match status" value="2"/>
</dbReference>
<dbReference type="PROSITE" id="PS51257">
    <property type="entry name" value="PROKAR_LIPOPROTEIN"/>
    <property type="match status" value="1"/>
</dbReference>
<keyword evidence="3" id="KW-1185">Reference proteome</keyword>
<name>A0A1H8X673_9PSEU</name>
<evidence type="ECO:0000313" key="3">
    <source>
        <dbReference type="Proteomes" id="UP000198582"/>
    </source>
</evidence>
<reference evidence="2 3" key="1">
    <citation type="submission" date="2016-10" db="EMBL/GenBank/DDBJ databases">
        <authorList>
            <person name="de Groot N.N."/>
        </authorList>
    </citation>
    <scope>NUCLEOTIDE SEQUENCE [LARGE SCALE GENOMIC DNA]</scope>
    <source>
        <strain evidence="2 3">DSM 44993</strain>
    </source>
</reference>
<keyword evidence="1" id="KW-0732">Signal</keyword>
<proteinExistence type="predicted"/>